<dbReference type="KEGG" id="alf:CFBP5473_03375"/>
<dbReference type="EMBL" id="CP039691">
    <property type="protein sequence ID" value="QCI97037.1"/>
    <property type="molecule type" value="Genomic_DNA"/>
</dbReference>
<evidence type="ECO:0000313" key="4">
    <source>
        <dbReference type="EMBL" id="QYA07532.1"/>
    </source>
</evidence>
<evidence type="ECO:0000313" key="5">
    <source>
        <dbReference type="Proteomes" id="UP000298545"/>
    </source>
</evidence>
<sequence length="94" mass="10889">MDNYSLLADLLQTFRVMSDSVKVALIYMPGIVVAILYMIHLHHTRHRNPAPPPETQPCTILPPQKTPRERVTETMLALEKEVERVEELNRSKRL</sequence>
<keyword evidence="2" id="KW-0472">Membrane</keyword>
<proteinExistence type="predicted"/>
<dbReference type="RefSeq" id="WP_027676493.1">
    <property type="nucleotide sequence ID" value="NZ_CP039691.1"/>
</dbReference>
<accession>A0A4D7DM91</accession>
<dbReference type="EMBL" id="CP072167">
    <property type="protein sequence ID" value="QYA07532.1"/>
    <property type="molecule type" value="Genomic_DNA"/>
</dbReference>
<organism evidence="3 5">
    <name type="scientific">Agrobacterium larrymoorei</name>
    <dbReference type="NCBI Taxonomy" id="160699"/>
    <lineage>
        <taxon>Bacteria</taxon>
        <taxon>Pseudomonadati</taxon>
        <taxon>Pseudomonadota</taxon>
        <taxon>Alphaproteobacteria</taxon>
        <taxon>Hyphomicrobiales</taxon>
        <taxon>Rhizobiaceae</taxon>
        <taxon>Rhizobium/Agrobacterium group</taxon>
        <taxon>Agrobacterium</taxon>
    </lineage>
</organism>
<dbReference type="AlphaFoldDB" id="A0A4D7DM91"/>
<feature type="region of interest" description="Disordered" evidence="1">
    <location>
        <begin position="45"/>
        <end position="70"/>
    </location>
</feature>
<protein>
    <submittedName>
        <fullName evidence="3">Uncharacterized protein</fullName>
    </submittedName>
</protein>
<reference evidence="4 6" key="2">
    <citation type="submission" date="2021-03" db="EMBL/GenBank/DDBJ databases">
        <title>Rapid diversification of plasmids in a genus of pathogenic and nitrogen fixing bacteria.</title>
        <authorList>
            <person name="Weisberg A.J."/>
            <person name="Miller M."/>
            <person name="Ream W."/>
            <person name="Grunwald N.J."/>
            <person name="Chang J.H."/>
        </authorList>
    </citation>
    <scope>NUCLEOTIDE SEQUENCE [LARGE SCALE GENOMIC DNA]</scope>
    <source>
        <strain evidence="4 6">AF3.44</strain>
    </source>
</reference>
<evidence type="ECO:0000313" key="3">
    <source>
        <dbReference type="EMBL" id="QCI97037.1"/>
    </source>
</evidence>
<evidence type="ECO:0000313" key="6">
    <source>
        <dbReference type="Proteomes" id="UP000826513"/>
    </source>
</evidence>
<evidence type="ECO:0000256" key="2">
    <source>
        <dbReference type="SAM" id="Phobius"/>
    </source>
</evidence>
<keyword evidence="6" id="KW-1185">Reference proteome</keyword>
<feature type="transmembrane region" description="Helical" evidence="2">
    <location>
        <begin position="20"/>
        <end position="39"/>
    </location>
</feature>
<reference evidence="3 5" key="1">
    <citation type="submission" date="2019-04" db="EMBL/GenBank/DDBJ databases">
        <title>Complete genome sequence of Agrobacterium larrymoorei CFBP5473.</title>
        <authorList>
            <person name="Haryono M."/>
            <person name="Chou L."/>
            <person name="Lin Y.-C."/>
            <person name="Lai E.-M."/>
            <person name="Kuo C.-H."/>
        </authorList>
    </citation>
    <scope>NUCLEOTIDE SEQUENCE [LARGE SCALE GENOMIC DNA]</scope>
    <source>
        <strain evidence="3 5">CFBP5473</strain>
    </source>
</reference>
<keyword evidence="2" id="KW-0812">Transmembrane</keyword>
<evidence type="ECO:0000256" key="1">
    <source>
        <dbReference type="SAM" id="MobiDB-lite"/>
    </source>
</evidence>
<name>A0A4D7DM91_9HYPH</name>
<dbReference type="OrthoDB" id="8307549at2"/>
<dbReference type="Proteomes" id="UP000298545">
    <property type="component" value="Chromosome circular"/>
</dbReference>
<dbReference type="Proteomes" id="UP000826513">
    <property type="component" value="Chromosome 1"/>
</dbReference>
<gene>
    <name evidence="3" type="ORF">CFBP5473_03375</name>
    <name evidence="4" type="ORF">J5285_02015</name>
</gene>
<keyword evidence="2" id="KW-1133">Transmembrane helix</keyword>